<sequence>MKQRYKKDTCQLYDIIRKIFEFKTGNDDLTTCSVYKYCQRRFFNLQIGIKYRDFRKVKQDYLSQFALLKNSTSDDLFKYLKEVIIYISISLLQEKEYKINRKLHSYVQPIKTKRPVDRKIVNNLSSRVLSNEKTHCIANGLEFGLFASRLDDMNVISNIE</sequence>
<evidence type="ECO:0000313" key="1">
    <source>
        <dbReference type="EMBL" id="CAF1150125.1"/>
    </source>
</evidence>
<dbReference type="AlphaFoldDB" id="A0A814SNH4"/>
<reference evidence="1" key="1">
    <citation type="submission" date="2021-02" db="EMBL/GenBank/DDBJ databases">
        <authorList>
            <person name="Nowell W R."/>
        </authorList>
    </citation>
    <scope>NUCLEOTIDE SEQUENCE</scope>
</reference>
<proteinExistence type="predicted"/>
<dbReference type="EMBL" id="CAJNOM010000154">
    <property type="protein sequence ID" value="CAF1150125.1"/>
    <property type="molecule type" value="Genomic_DNA"/>
</dbReference>
<protein>
    <submittedName>
        <fullName evidence="1">Uncharacterized protein</fullName>
    </submittedName>
</protein>
<gene>
    <name evidence="1" type="ORF">QVE165_LOCUS22968</name>
</gene>
<evidence type="ECO:0000313" key="2">
    <source>
        <dbReference type="Proteomes" id="UP000663832"/>
    </source>
</evidence>
<comment type="caution">
    <text evidence="1">The sequence shown here is derived from an EMBL/GenBank/DDBJ whole genome shotgun (WGS) entry which is preliminary data.</text>
</comment>
<keyword evidence="2" id="KW-1185">Reference proteome</keyword>
<name>A0A814SNH4_9BILA</name>
<organism evidence="1 2">
    <name type="scientific">Adineta steineri</name>
    <dbReference type="NCBI Taxonomy" id="433720"/>
    <lineage>
        <taxon>Eukaryota</taxon>
        <taxon>Metazoa</taxon>
        <taxon>Spiralia</taxon>
        <taxon>Gnathifera</taxon>
        <taxon>Rotifera</taxon>
        <taxon>Eurotatoria</taxon>
        <taxon>Bdelloidea</taxon>
        <taxon>Adinetida</taxon>
        <taxon>Adinetidae</taxon>
        <taxon>Adineta</taxon>
    </lineage>
</organism>
<dbReference type="Proteomes" id="UP000663832">
    <property type="component" value="Unassembled WGS sequence"/>
</dbReference>
<accession>A0A814SNH4</accession>
<dbReference type="OrthoDB" id="10049150at2759"/>